<evidence type="ECO:0000256" key="10">
    <source>
        <dbReference type="ARBA" id="ARBA00029438"/>
    </source>
</evidence>
<dbReference type="EMBL" id="CP002100">
    <property type="protein sequence ID" value="ADN51658.1"/>
    <property type="molecule type" value="Genomic_DNA"/>
</dbReference>
<dbReference type="STRING" id="572478.Vdis_2290"/>
<evidence type="ECO:0000313" key="15">
    <source>
        <dbReference type="EMBL" id="ADN51658.1"/>
    </source>
</evidence>
<dbReference type="Pfam" id="PF08544">
    <property type="entry name" value="GHMP_kinases_C"/>
    <property type="match status" value="1"/>
</dbReference>
<keyword evidence="1 11" id="KW-0963">Cytoplasm</keyword>
<dbReference type="Pfam" id="PF00288">
    <property type="entry name" value="GHMP_kinases_N"/>
    <property type="match status" value="1"/>
</dbReference>
<keyword evidence="9 11" id="KW-0414">Isoprene biosynthesis</keyword>
<dbReference type="HOGENOM" id="CLU_017814_0_0_2"/>
<name>E1QQP6_VULDI</name>
<feature type="domain" description="Galactokinase N-terminal" evidence="14">
    <location>
        <begin position="3"/>
        <end position="38"/>
    </location>
</feature>
<dbReference type="Proteomes" id="UP000006681">
    <property type="component" value="Chromosome"/>
</dbReference>
<dbReference type="PANTHER" id="PTHR43290">
    <property type="entry name" value="MEVALONATE KINASE"/>
    <property type="match status" value="1"/>
</dbReference>
<dbReference type="EC" id="2.7.1.36" evidence="11"/>
<dbReference type="Gene3D" id="3.30.70.890">
    <property type="entry name" value="GHMP kinase, C-terminal domain"/>
    <property type="match status" value="1"/>
</dbReference>
<dbReference type="InterPro" id="IPR036554">
    <property type="entry name" value="GHMP_kinase_C_sf"/>
</dbReference>
<evidence type="ECO:0000256" key="9">
    <source>
        <dbReference type="ARBA" id="ARBA00023229"/>
    </source>
</evidence>
<dbReference type="GO" id="GO:0004496">
    <property type="term" value="F:mevalonate kinase activity"/>
    <property type="evidence" value="ECO:0007669"/>
    <property type="project" value="UniProtKB-UniRule"/>
</dbReference>
<feature type="domain" description="GHMP kinase C-terminal" evidence="13">
    <location>
        <begin position="237"/>
        <end position="307"/>
    </location>
</feature>
<dbReference type="HAMAP" id="MF_00217">
    <property type="entry name" value="Mevalonate_kinase"/>
    <property type="match status" value="1"/>
</dbReference>
<evidence type="ECO:0000256" key="1">
    <source>
        <dbReference type="ARBA" id="ARBA00022490"/>
    </source>
</evidence>
<comment type="pathway">
    <text evidence="10 11">Isoprenoid biosynthesis; isopentenyl diphosphate biosynthesis via mevalonate pathway; isopentenyl diphosphate from (R)-mevalonate: step 1/3.</text>
</comment>
<dbReference type="RefSeq" id="WP_013337383.1">
    <property type="nucleotide sequence ID" value="NC_014537.1"/>
</dbReference>
<dbReference type="UniPathway" id="UPA00057">
    <property type="reaction ID" value="UER00098"/>
</dbReference>
<proteinExistence type="inferred from homology"/>
<evidence type="ECO:0000259" key="13">
    <source>
        <dbReference type="Pfam" id="PF08544"/>
    </source>
</evidence>
<dbReference type="SUPFAM" id="SSF54211">
    <property type="entry name" value="Ribosomal protein S5 domain 2-like"/>
    <property type="match status" value="1"/>
</dbReference>
<keyword evidence="5 11" id="KW-0418">Kinase</keyword>
<keyword evidence="16" id="KW-1185">Reference proteome</keyword>
<comment type="subunit">
    <text evidence="11">Homodimer.</text>
</comment>
<evidence type="ECO:0000256" key="11">
    <source>
        <dbReference type="HAMAP-Rule" id="MF_00217"/>
    </source>
</evidence>
<evidence type="ECO:0000259" key="14">
    <source>
        <dbReference type="Pfam" id="PF10509"/>
    </source>
</evidence>
<keyword evidence="8 11" id="KW-0443">Lipid metabolism</keyword>
<dbReference type="PANTHER" id="PTHR43290:SF2">
    <property type="entry name" value="MEVALONATE KINASE"/>
    <property type="match status" value="1"/>
</dbReference>
<dbReference type="InterPro" id="IPR020568">
    <property type="entry name" value="Ribosomal_Su5_D2-typ_SF"/>
</dbReference>
<accession>E1QQP6</accession>
<dbReference type="eggNOG" id="arCOG01028">
    <property type="taxonomic scope" value="Archaea"/>
</dbReference>
<dbReference type="Gene3D" id="3.30.230.10">
    <property type="match status" value="1"/>
</dbReference>
<evidence type="ECO:0000256" key="8">
    <source>
        <dbReference type="ARBA" id="ARBA00023098"/>
    </source>
</evidence>
<dbReference type="NCBIfam" id="TIGR00549">
    <property type="entry name" value="mevalon_kin"/>
    <property type="match status" value="1"/>
</dbReference>
<comment type="catalytic activity">
    <reaction evidence="11">
        <text>(R)-mevalonate + ATP = (R)-5-phosphomevalonate + ADP + H(+)</text>
        <dbReference type="Rhea" id="RHEA:17065"/>
        <dbReference type="ChEBI" id="CHEBI:15378"/>
        <dbReference type="ChEBI" id="CHEBI:30616"/>
        <dbReference type="ChEBI" id="CHEBI:36464"/>
        <dbReference type="ChEBI" id="CHEBI:58146"/>
        <dbReference type="ChEBI" id="CHEBI:456216"/>
        <dbReference type="EC" id="2.7.1.36"/>
    </reaction>
</comment>
<keyword evidence="7 11" id="KW-0460">Magnesium</keyword>
<dbReference type="InterPro" id="IPR019539">
    <property type="entry name" value="GalKase_N"/>
</dbReference>
<evidence type="ECO:0000313" key="16">
    <source>
        <dbReference type="Proteomes" id="UP000006681"/>
    </source>
</evidence>
<keyword evidence="3 11" id="KW-0808">Transferase</keyword>
<comment type="subcellular location">
    <subcellularLocation>
        <location evidence="11">Cytoplasm</location>
    </subcellularLocation>
</comment>
<feature type="domain" description="GHMP kinase N-terminal" evidence="12">
    <location>
        <begin position="82"/>
        <end position="168"/>
    </location>
</feature>
<comment type="cofactor">
    <cofactor evidence="11">
        <name>Mg(2+)</name>
        <dbReference type="ChEBI" id="CHEBI:18420"/>
    </cofactor>
</comment>
<dbReference type="SUPFAM" id="SSF55060">
    <property type="entry name" value="GHMP Kinase, C-terminal domain"/>
    <property type="match status" value="1"/>
</dbReference>
<dbReference type="InterPro" id="IPR022937">
    <property type="entry name" value="Mevalonate_kinase_arc"/>
</dbReference>
<dbReference type="GO" id="GO:0005829">
    <property type="term" value="C:cytosol"/>
    <property type="evidence" value="ECO:0007669"/>
    <property type="project" value="TreeGrafter"/>
</dbReference>
<comment type="similarity">
    <text evidence="11">Belongs to the GHMP kinase family. Mevalonate kinase subfamily.</text>
</comment>
<evidence type="ECO:0000256" key="4">
    <source>
        <dbReference type="ARBA" id="ARBA00022741"/>
    </source>
</evidence>
<evidence type="ECO:0000256" key="2">
    <source>
        <dbReference type="ARBA" id="ARBA00022516"/>
    </source>
</evidence>
<dbReference type="InterPro" id="IPR006204">
    <property type="entry name" value="GHMP_kinase_N_dom"/>
</dbReference>
<dbReference type="InterPro" id="IPR013750">
    <property type="entry name" value="GHMP_kinase_C_dom"/>
</dbReference>
<dbReference type="AlphaFoldDB" id="E1QQP6"/>
<keyword evidence="4 11" id="KW-0547">Nucleotide-binding</keyword>
<reference evidence="16" key="2">
    <citation type="journal article" date="2010" name="Stand. Genomic Sci.">
        <title>Complete genome sequence of Vulcanisaeta distributa type strain (IC-017T).</title>
        <authorList>
            <person name="Mavromatis K."/>
            <person name="Sikorski J."/>
            <person name="Pabst E."/>
            <person name="Teshima H."/>
            <person name="Lapidus A."/>
            <person name="Lucas S."/>
            <person name="Nolan M."/>
            <person name="Glavina Del Rio T."/>
            <person name="Cheng J."/>
            <person name="Bruce D."/>
            <person name="Goodwin L."/>
            <person name="Pitluck S."/>
            <person name="Liolios K."/>
            <person name="Ivanova N."/>
            <person name="Mikhailova N."/>
            <person name="Pati A."/>
            <person name="Chen A."/>
            <person name="Palaniappan K."/>
            <person name="Land M."/>
            <person name="Hauser L."/>
            <person name="Chang Y."/>
            <person name="Jeffries C."/>
            <person name="Rohde M."/>
            <person name="Spring S."/>
            <person name="Goker M."/>
            <person name="Wirth R."/>
            <person name="Woyke T."/>
            <person name="Bristow J."/>
            <person name="Eisen J."/>
            <person name="Markowitz V."/>
            <person name="Hugenholtz P."/>
            <person name="Klenk H."/>
            <person name="Kyrpides N."/>
        </authorList>
    </citation>
    <scope>NUCLEOTIDE SEQUENCE [LARGE SCALE GENOMIC DNA]</scope>
    <source>
        <strain evidence="16">DSM 14429 / JCM 11212 / NBRC 100878 / IC-017</strain>
    </source>
</reference>
<evidence type="ECO:0000256" key="3">
    <source>
        <dbReference type="ARBA" id="ARBA00022679"/>
    </source>
</evidence>
<dbReference type="KEGG" id="vdi:Vdis_2290"/>
<evidence type="ECO:0000259" key="12">
    <source>
        <dbReference type="Pfam" id="PF00288"/>
    </source>
</evidence>
<dbReference type="GO" id="GO:0019287">
    <property type="term" value="P:isopentenyl diphosphate biosynthetic process, mevalonate pathway"/>
    <property type="evidence" value="ECO:0007669"/>
    <property type="project" value="UniProtKB-UniRule"/>
</dbReference>
<evidence type="ECO:0000256" key="5">
    <source>
        <dbReference type="ARBA" id="ARBA00022777"/>
    </source>
</evidence>
<comment type="caution">
    <text evidence="11">Lacks conserved residue(s) required for the propagation of feature annotation.</text>
</comment>
<organism evidence="15 16">
    <name type="scientific">Vulcanisaeta distributa (strain DSM 14429 / JCM 11212 / NBRC 100878 / IC-017)</name>
    <dbReference type="NCBI Taxonomy" id="572478"/>
    <lineage>
        <taxon>Archaea</taxon>
        <taxon>Thermoproteota</taxon>
        <taxon>Thermoprotei</taxon>
        <taxon>Thermoproteales</taxon>
        <taxon>Thermoproteaceae</taxon>
        <taxon>Vulcanisaeta</taxon>
    </lineage>
</organism>
<dbReference type="GO" id="GO:0005975">
    <property type="term" value="P:carbohydrate metabolic process"/>
    <property type="evidence" value="ECO:0007669"/>
    <property type="project" value="UniProtKB-ARBA"/>
</dbReference>
<dbReference type="OrthoDB" id="19001at2157"/>
<dbReference type="InterPro" id="IPR006205">
    <property type="entry name" value="Mev_gal_kin"/>
</dbReference>
<dbReference type="GO" id="GO:0000287">
    <property type="term" value="F:magnesium ion binding"/>
    <property type="evidence" value="ECO:0007669"/>
    <property type="project" value="UniProtKB-UniRule"/>
</dbReference>
<comment type="function">
    <text evidence="11">Catalyzes the phosphorylation of (R)-mevalonate (MVA) to (R)-mevalonate 5-phosphate (MVAP). Functions in the mevalonate (MVA) pathway leading to isopentenyl diphosphate (IPP), a key precursor for the biosynthesis of isoprenoid compounds such as archaeal membrane lipids.</text>
</comment>
<evidence type="ECO:0000256" key="7">
    <source>
        <dbReference type="ARBA" id="ARBA00022842"/>
    </source>
</evidence>
<dbReference type="Pfam" id="PF10509">
    <property type="entry name" value="GalKase_gal_bdg"/>
    <property type="match status" value="1"/>
</dbReference>
<feature type="active site" description="Proton acceptor" evidence="11">
    <location>
        <position position="160"/>
    </location>
</feature>
<dbReference type="GeneID" id="9753245"/>
<dbReference type="GO" id="GO:0005524">
    <property type="term" value="F:ATP binding"/>
    <property type="evidence" value="ECO:0007669"/>
    <property type="project" value="UniProtKB-UniRule"/>
</dbReference>
<gene>
    <name evidence="11" type="primary">mvk</name>
    <name evidence="15" type="ordered locus">Vdis_2290</name>
</gene>
<dbReference type="PRINTS" id="PR00959">
    <property type="entry name" value="MEVGALKINASE"/>
</dbReference>
<dbReference type="InterPro" id="IPR014721">
    <property type="entry name" value="Ribsml_uS5_D2-typ_fold_subgr"/>
</dbReference>
<keyword evidence="2 11" id="KW-0444">Lipid biosynthesis</keyword>
<evidence type="ECO:0000256" key="6">
    <source>
        <dbReference type="ARBA" id="ARBA00022840"/>
    </source>
</evidence>
<reference evidence="15 16" key="1">
    <citation type="journal article" date="2010" name="Stand. Genomic Sci.">
        <title>Complete genome sequence of Vulcanisaeta distributa type strain (IC-017).</title>
        <authorList>
            <person name="Mavromatis K."/>
            <person name="Sikorski J."/>
            <person name="Pabst E."/>
            <person name="Teshima H."/>
            <person name="Lapidus A."/>
            <person name="Lucas S."/>
            <person name="Nolan M."/>
            <person name="Glavina Del Rio T."/>
            <person name="Cheng J.F."/>
            <person name="Bruce D."/>
            <person name="Goodwin L."/>
            <person name="Pitluck S."/>
            <person name="Liolios K."/>
            <person name="Ivanova N."/>
            <person name="Mikhailova N."/>
            <person name="Pati A."/>
            <person name="Chen A."/>
            <person name="Palaniappan K."/>
            <person name="Land M."/>
            <person name="Hauser L."/>
            <person name="Chang Y.J."/>
            <person name="Jeffries C.D."/>
            <person name="Rohde M."/>
            <person name="Spring S."/>
            <person name="Goker M."/>
            <person name="Wirth R."/>
            <person name="Woyke T."/>
            <person name="Bristow J."/>
            <person name="Eisen J.A."/>
            <person name="Markowitz V."/>
            <person name="Hugenholtz P."/>
            <person name="Klenk H.P."/>
            <person name="Kyrpides N.C."/>
        </authorList>
    </citation>
    <scope>NUCLEOTIDE SEQUENCE [LARGE SCALE GENOMIC DNA]</scope>
    <source>
        <strain evidence="16">DSM 14429 / JCM 11212 / NBRC 100878 / IC-017</strain>
    </source>
</reference>
<sequence>MVTVRAPGKVILYGEHAVVYGEPALAMAINKYVYVTARARSDGKININARDLRLAGISVTISENGDIIARTDYGAVISALSYVKRAVELAMGYVDKKVGIDLEIRSEMPVGAGLGTSAAVAVATIYAYIKELGYDIDKRELARLAWQVEKDVQGSASPTDTTMATFGGIMFVKPEGNNAVMEPVRPGTNVPLIIGYVPRVSTTKDLVAMVRRKYETMRDVIEPIIRSIGLITRKGREALERGDLELMGVLMNINHGLLDALGVSTRQLNEMVYAARNAGALGSKLTGAGGGGCMIALSDKVEVEKAIELTGGSVLKAVLDINGVVVVSND</sequence>
<keyword evidence="6 11" id="KW-0067">ATP-binding</keyword>
<protein>
    <recommendedName>
        <fullName evidence="11">Mevalonate kinase</fullName>
        <shortName evidence="11">MK</shortName>
        <shortName evidence="11">MVK</shortName>
        <ecNumber evidence="11">2.7.1.36</ecNumber>
    </recommendedName>
</protein>